<comment type="similarity">
    <text evidence="1">Belongs to the arginine deiminase family.</text>
</comment>
<dbReference type="RefSeq" id="WP_344486029.1">
    <property type="nucleotide sequence ID" value="NZ_BAAAQX010000024.1"/>
</dbReference>
<proteinExistence type="inferred from homology"/>
<evidence type="ECO:0000256" key="3">
    <source>
        <dbReference type="SAM" id="MobiDB-lite"/>
    </source>
</evidence>
<dbReference type="PANTHER" id="PTHR47271:SF2">
    <property type="entry name" value="ARGININE DEIMINASE"/>
    <property type="match status" value="1"/>
</dbReference>
<feature type="region of interest" description="Disordered" evidence="3">
    <location>
        <begin position="1"/>
        <end position="25"/>
    </location>
</feature>
<keyword evidence="2" id="KW-0378">Hydrolase</keyword>
<dbReference type="Proteomes" id="UP001499843">
    <property type="component" value="Unassembled WGS sequence"/>
</dbReference>
<dbReference type="Gene3D" id="1.10.3930.10">
    <property type="entry name" value="Arginine deiminase"/>
    <property type="match status" value="1"/>
</dbReference>
<dbReference type="EMBL" id="BAAAQX010000024">
    <property type="protein sequence ID" value="GAA2212127.1"/>
    <property type="molecule type" value="Genomic_DNA"/>
</dbReference>
<dbReference type="SUPFAM" id="SSF55909">
    <property type="entry name" value="Pentein"/>
    <property type="match status" value="1"/>
</dbReference>
<evidence type="ECO:0000313" key="5">
    <source>
        <dbReference type="Proteomes" id="UP001499843"/>
    </source>
</evidence>
<name>A0ABP5PMQ1_9ACTN</name>
<evidence type="ECO:0000256" key="2">
    <source>
        <dbReference type="ARBA" id="ARBA00022801"/>
    </source>
</evidence>
<protein>
    <submittedName>
        <fullName evidence="4">Arginine deiminase</fullName>
    </submittedName>
</protein>
<dbReference type="Gene3D" id="3.75.10.10">
    <property type="entry name" value="L-arginine/glycine Amidinotransferase, Chain A"/>
    <property type="match status" value="1"/>
</dbReference>
<dbReference type="PIRSF" id="PIRSF006356">
    <property type="entry name" value="Arg_deiminase"/>
    <property type="match status" value="1"/>
</dbReference>
<keyword evidence="5" id="KW-1185">Reference proteome</keyword>
<evidence type="ECO:0000256" key="1">
    <source>
        <dbReference type="ARBA" id="ARBA00010206"/>
    </source>
</evidence>
<dbReference type="Pfam" id="PF02274">
    <property type="entry name" value="ADI"/>
    <property type="match status" value="1"/>
</dbReference>
<reference evidence="5" key="1">
    <citation type="journal article" date="2019" name="Int. J. Syst. Evol. Microbiol.">
        <title>The Global Catalogue of Microorganisms (GCM) 10K type strain sequencing project: providing services to taxonomists for standard genome sequencing and annotation.</title>
        <authorList>
            <consortium name="The Broad Institute Genomics Platform"/>
            <consortium name="The Broad Institute Genome Sequencing Center for Infectious Disease"/>
            <person name="Wu L."/>
            <person name="Ma J."/>
        </authorList>
    </citation>
    <scope>NUCLEOTIDE SEQUENCE [LARGE SCALE GENOMIC DNA]</scope>
    <source>
        <strain evidence="5">JCM 16114</strain>
    </source>
</reference>
<dbReference type="InterPro" id="IPR003876">
    <property type="entry name" value="Arg_deiminase"/>
</dbReference>
<evidence type="ECO:0000313" key="4">
    <source>
        <dbReference type="EMBL" id="GAA2212127.1"/>
    </source>
</evidence>
<organism evidence="4 5">
    <name type="scientific">Nonomuraea monospora</name>
    <dbReference type="NCBI Taxonomy" id="568818"/>
    <lineage>
        <taxon>Bacteria</taxon>
        <taxon>Bacillati</taxon>
        <taxon>Actinomycetota</taxon>
        <taxon>Actinomycetes</taxon>
        <taxon>Streptosporangiales</taxon>
        <taxon>Streptosporangiaceae</taxon>
        <taxon>Nonomuraea</taxon>
    </lineage>
</organism>
<dbReference type="PANTHER" id="PTHR47271">
    <property type="entry name" value="ARGININE DEIMINASE"/>
    <property type="match status" value="1"/>
</dbReference>
<comment type="caution">
    <text evidence="4">The sequence shown here is derived from an EMBL/GenBank/DDBJ whole genome shotgun (WGS) entry which is preliminary data.</text>
</comment>
<dbReference type="PRINTS" id="PR01466">
    <property type="entry name" value="ARGDEIMINASE"/>
</dbReference>
<sequence>MSLHRAHPPEPDTGQAPGARYHHRPRVGSEIGRLRQVLVHRPGRELERLTPANCRELLYDEVPWPTGAGLEHDVFTARLREHGVEVVYLTDLLVPVLTGQARECLVESLAATGERRTDRALRDWLTRLPAADLADVLIAGVLPAELPDAPGWLRRIAGPDFLLPPLPNLVFVRDSSAWIHDRLCLTRLRKPARQGERRVLSLAYAGLHSLSQVDGWAAWTLRHGVEGGDILVPGDGTVLIGVSERSGFADVAALAERLLLDGTARDVVVCPLPRERATMHLDTVLTMVDAERFLVFSHLAGRLTGHRLRLRGQELDLAQEGPLRDILAAALDRPGLEFLSLSADAPAAEREQWDDGNNVLTLAPGVVISYERNERSNELLADHGAEVVTVPGAELGRGRGGPRCLSCPLIREPV</sequence>
<gene>
    <name evidence="4" type="ORF">GCM10009850_075890</name>
</gene>
<accession>A0ABP5PMQ1</accession>